<accession>A0A182P9R4</accession>
<reference evidence="3" key="1">
    <citation type="submission" date="2013-03" db="EMBL/GenBank/DDBJ databases">
        <title>The Genome Sequence of Anopheles epiroticus epiroticus2.</title>
        <authorList>
            <consortium name="The Broad Institute Genomics Platform"/>
            <person name="Neafsey D.E."/>
            <person name="Howell P."/>
            <person name="Walker B."/>
            <person name="Young S.K."/>
            <person name="Zeng Q."/>
            <person name="Gargeya S."/>
            <person name="Fitzgerald M."/>
            <person name="Haas B."/>
            <person name="Abouelleil A."/>
            <person name="Allen A.W."/>
            <person name="Alvarado L."/>
            <person name="Arachchi H.M."/>
            <person name="Berlin A.M."/>
            <person name="Chapman S.B."/>
            <person name="Gainer-Dewar J."/>
            <person name="Goldberg J."/>
            <person name="Griggs A."/>
            <person name="Gujja S."/>
            <person name="Hansen M."/>
            <person name="Howarth C."/>
            <person name="Imamovic A."/>
            <person name="Ireland A."/>
            <person name="Larimer J."/>
            <person name="McCowan C."/>
            <person name="Murphy C."/>
            <person name="Pearson M."/>
            <person name="Poon T.W."/>
            <person name="Priest M."/>
            <person name="Roberts A."/>
            <person name="Saif S."/>
            <person name="Shea T."/>
            <person name="Sisk P."/>
            <person name="Sykes S."/>
            <person name="Wortman J."/>
            <person name="Nusbaum C."/>
            <person name="Birren B."/>
        </authorList>
    </citation>
    <scope>NUCLEOTIDE SEQUENCE [LARGE SCALE GENOMIC DNA]</scope>
    <source>
        <strain evidence="3">Epiroticus2</strain>
    </source>
</reference>
<protein>
    <recommendedName>
        <fullName evidence="1">Myb/SANT-like DNA-binding domain-containing protein</fullName>
    </recommendedName>
</protein>
<sequence length="256" mass="30247">MSKRIMWTYDETLEMLNIMLRQESLKAMNGRPFRKEKAFRRIYEELMQRGYKTKDPRQIEHRWKNLKRQYMDAQKDTKQGKLFLYYDEIDVLMKGKPPSGTSQESKLCELVIAKVEPQPGTFTEEMLIETEVEPLEKEECEDSAIAGEEVVEETVTEPPPQADAPKIVPKREKRNRKRQNIELPSAYLPTYKTVSEEEVFRNQKRLIDYQFGLYSRAQEESDQKFLAMSRQMMDESNEKFQMFLAKLAPANNMFAS</sequence>
<feature type="domain" description="Myb/SANT-like DNA-binding" evidence="1">
    <location>
        <begin position="6"/>
        <end position="90"/>
    </location>
</feature>
<dbReference type="AlphaFoldDB" id="A0A182P9R4"/>
<evidence type="ECO:0000259" key="1">
    <source>
        <dbReference type="Pfam" id="PF13837"/>
    </source>
</evidence>
<name>A0A182P9R4_9DIPT</name>
<keyword evidence="3" id="KW-1185">Reference proteome</keyword>
<organism evidence="2 3">
    <name type="scientific">Anopheles epiroticus</name>
    <dbReference type="NCBI Taxonomy" id="199890"/>
    <lineage>
        <taxon>Eukaryota</taxon>
        <taxon>Metazoa</taxon>
        <taxon>Ecdysozoa</taxon>
        <taxon>Arthropoda</taxon>
        <taxon>Hexapoda</taxon>
        <taxon>Insecta</taxon>
        <taxon>Pterygota</taxon>
        <taxon>Neoptera</taxon>
        <taxon>Endopterygota</taxon>
        <taxon>Diptera</taxon>
        <taxon>Nematocera</taxon>
        <taxon>Culicoidea</taxon>
        <taxon>Culicidae</taxon>
        <taxon>Anophelinae</taxon>
        <taxon>Anopheles</taxon>
    </lineage>
</organism>
<evidence type="ECO:0000313" key="3">
    <source>
        <dbReference type="Proteomes" id="UP000075885"/>
    </source>
</evidence>
<dbReference type="EnsemblMetazoa" id="AEPI003668-RA">
    <property type="protein sequence ID" value="AEPI003668-PA"/>
    <property type="gene ID" value="AEPI003668"/>
</dbReference>
<reference evidence="2" key="2">
    <citation type="submission" date="2020-05" db="UniProtKB">
        <authorList>
            <consortium name="EnsemblMetazoa"/>
        </authorList>
    </citation>
    <scope>IDENTIFICATION</scope>
    <source>
        <strain evidence="2">Epiroticus2</strain>
    </source>
</reference>
<dbReference type="Pfam" id="PF13837">
    <property type="entry name" value="Myb_DNA-bind_4"/>
    <property type="match status" value="1"/>
</dbReference>
<proteinExistence type="predicted"/>
<evidence type="ECO:0000313" key="2">
    <source>
        <dbReference type="EnsemblMetazoa" id="AEPI003668-PA"/>
    </source>
</evidence>
<dbReference type="Proteomes" id="UP000075885">
    <property type="component" value="Unassembled WGS sequence"/>
</dbReference>
<dbReference type="Gene3D" id="1.10.10.60">
    <property type="entry name" value="Homeodomain-like"/>
    <property type="match status" value="1"/>
</dbReference>
<dbReference type="VEuPathDB" id="VectorBase:AEPI003668"/>
<dbReference type="InterPro" id="IPR044822">
    <property type="entry name" value="Myb_DNA-bind_4"/>
</dbReference>